<feature type="signal peptide" evidence="1">
    <location>
        <begin position="1"/>
        <end position="15"/>
    </location>
</feature>
<gene>
    <name evidence="2" type="ORF">DME_LOCUS6938</name>
</gene>
<evidence type="ECO:0000256" key="1">
    <source>
        <dbReference type="SAM" id="SignalP"/>
    </source>
</evidence>
<keyword evidence="3" id="KW-1185">Reference proteome</keyword>
<proteinExistence type="predicted"/>
<dbReference type="AlphaFoldDB" id="A0A3P7PS19"/>
<feature type="chain" id="PRO_5018041456" evidence="1">
    <location>
        <begin position="16"/>
        <end position="158"/>
    </location>
</feature>
<protein>
    <submittedName>
        <fullName evidence="2">Uncharacterized protein</fullName>
    </submittedName>
</protein>
<dbReference type="EMBL" id="UYYG01001157">
    <property type="protein sequence ID" value="VDN56965.1"/>
    <property type="molecule type" value="Genomic_DNA"/>
</dbReference>
<organism evidence="2 3">
    <name type="scientific">Dracunculus medinensis</name>
    <name type="common">Guinea worm</name>
    <dbReference type="NCBI Taxonomy" id="318479"/>
    <lineage>
        <taxon>Eukaryota</taxon>
        <taxon>Metazoa</taxon>
        <taxon>Ecdysozoa</taxon>
        <taxon>Nematoda</taxon>
        <taxon>Chromadorea</taxon>
        <taxon>Rhabditida</taxon>
        <taxon>Spirurina</taxon>
        <taxon>Dracunculoidea</taxon>
        <taxon>Dracunculidae</taxon>
        <taxon>Dracunculus</taxon>
    </lineage>
</organism>
<keyword evidence="1" id="KW-0732">Signal</keyword>
<name>A0A3P7PS19_DRAME</name>
<dbReference type="STRING" id="318479.A0A3P7PS19"/>
<dbReference type="Proteomes" id="UP000274756">
    <property type="component" value="Unassembled WGS sequence"/>
</dbReference>
<reference evidence="2 3" key="1">
    <citation type="submission" date="2018-11" db="EMBL/GenBank/DDBJ databases">
        <authorList>
            <consortium name="Pathogen Informatics"/>
        </authorList>
    </citation>
    <scope>NUCLEOTIDE SEQUENCE [LARGE SCALE GENOMIC DNA]</scope>
</reference>
<accession>A0A3P7PS19</accession>
<evidence type="ECO:0000313" key="2">
    <source>
        <dbReference type="EMBL" id="VDN56965.1"/>
    </source>
</evidence>
<evidence type="ECO:0000313" key="3">
    <source>
        <dbReference type="Proteomes" id="UP000274756"/>
    </source>
</evidence>
<sequence>MLFLAVLAVLGDSESSCHYAWNNAELSIIASLPEFNLILCYSSICRVHSLHFIKKAIKSEWMNAASKAESMLSTSNLQTPGSARTQPSTPHFFSHSLSKSRNMNDDFLWATPKSTSVRTRSMTAAAALAQSLPFPSSSPSTKNSIRLLMELYSIYKMS</sequence>